<organism evidence="1 2">
    <name type="scientific">Pseudonocardia bannensis</name>
    <dbReference type="NCBI Taxonomy" id="630973"/>
    <lineage>
        <taxon>Bacteria</taxon>
        <taxon>Bacillati</taxon>
        <taxon>Actinomycetota</taxon>
        <taxon>Actinomycetes</taxon>
        <taxon>Pseudonocardiales</taxon>
        <taxon>Pseudonocardiaceae</taxon>
        <taxon>Pseudonocardia</taxon>
    </lineage>
</organism>
<gene>
    <name evidence="1" type="ORF">HF519_00310</name>
</gene>
<comment type="caution">
    <text evidence="1">The sequence shown here is derived from an EMBL/GenBank/DDBJ whole genome shotgun (WGS) entry which is preliminary data.</text>
</comment>
<name>A0A848DA33_9PSEU</name>
<evidence type="ECO:0000313" key="1">
    <source>
        <dbReference type="EMBL" id="NMH90063.1"/>
    </source>
</evidence>
<dbReference type="RefSeq" id="WP_169409554.1">
    <property type="nucleotide sequence ID" value="NZ_JAAXKZ010000001.1"/>
</dbReference>
<proteinExistence type="predicted"/>
<keyword evidence="2" id="KW-1185">Reference proteome</keyword>
<evidence type="ECO:0000313" key="2">
    <source>
        <dbReference type="Proteomes" id="UP000586918"/>
    </source>
</evidence>
<dbReference type="Proteomes" id="UP000586918">
    <property type="component" value="Unassembled WGS sequence"/>
</dbReference>
<accession>A0A848DA33</accession>
<protein>
    <submittedName>
        <fullName evidence="1">Uncharacterized protein</fullName>
    </submittedName>
</protein>
<dbReference type="AlphaFoldDB" id="A0A848DA33"/>
<reference evidence="1 2" key="1">
    <citation type="submission" date="2020-04" db="EMBL/GenBank/DDBJ databases">
        <authorList>
            <person name="Klaysubun C."/>
            <person name="Duangmal K."/>
            <person name="Lipun K."/>
        </authorList>
    </citation>
    <scope>NUCLEOTIDE SEQUENCE [LARGE SCALE GENOMIC DNA]</scope>
    <source>
        <strain evidence="1 2">DSM 45300</strain>
    </source>
</reference>
<sequence>MRWEMERSGVAAGVAAEYAEWVERVRATFEAVQYTCSHRLSDPGLAEQVSVQVIAGMVSRPTVFRYFGLPYSGRIARLAETRIAEADAGRLATVCGWAELRERLDSVPDEHREVLVGACIRGEDLATLAAGLSCDEREATARRDSTLAFMQELAKPGLPPAPDPDERG</sequence>
<dbReference type="EMBL" id="JAAXKZ010000001">
    <property type="protein sequence ID" value="NMH90063.1"/>
    <property type="molecule type" value="Genomic_DNA"/>
</dbReference>